<dbReference type="Pfam" id="PF04463">
    <property type="entry name" value="2-thiour_desulf"/>
    <property type="match status" value="1"/>
</dbReference>
<gene>
    <name evidence="1" type="ORF">MNBD_GAMMA24-1082</name>
</gene>
<dbReference type="InterPro" id="IPR007553">
    <property type="entry name" value="2-thiour_desulf"/>
</dbReference>
<name>A0A3B1BQI3_9ZZZZ</name>
<organism evidence="1">
    <name type="scientific">hydrothermal vent metagenome</name>
    <dbReference type="NCBI Taxonomy" id="652676"/>
    <lineage>
        <taxon>unclassified sequences</taxon>
        <taxon>metagenomes</taxon>
        <taxon>ecological metagenomes</taxon>
    </lineage>
</organism>
<dbReference type="AlphaFoldDB" id="A0A3B1BQI3"/>
<sequence length="181" mass="19440">MGAQSSTRICIAVSACLLGERVRYDGAQKRHPLITKLADEFELQTFCPEVAIGLGVPRAPVQLVATSAGIRARGVADPEHDIGDRLQAYAQQQCEVLTTCAGLIFKSRSPSCGLGSSPLFNEQDEQTGETNGLFATVLQDCLPGVPMVEERALMTEDALTVFAGRVRDYDALSRERGLGRG</sequence>
<accession>A0A3B1BQI3</accession>
<protein>
    <submittedName>
        <fullName evidence="1">Uncharacterized protein</fullName>
    </submittedName>
</protein>
<dbReference type="PANTHER" id="PTHR30087:SF0">
    <property type="entry name" value="INNER MEMBRANE PROTEIN"/>
    <property type="match status" value="1"/>
</dbReference>
<dbReference type="EMBL" id="UOFZ01000132">
    <property type="protein sequence ID" value="VAX13728.1"/>
    <property type="molecule type" value="Genomic_DNA"/>
</dbReference>
<evidence type="ECO:0000313" key="1">
    <source>
        <dbReference type="EMBL" id="VAX13728.1"/>
    </source>
</evidence>
<proteinExistence type="predicted"/>
<reference evidence="1" key="1">
    <citation type="submission" date="2018-06" db="EMBL/GenBank/DDBJ databases">
        <authorList>
            <person name="Zhirakovskaya E."/>
        </authorList>
    </citation>
    <scope>NUCLEOTIDE SEQUENCE</scope>
</reference>
<dbReference type="PANTHER" id="PTHR30087">
    <property type="entry name" value="INNER MEMBRANE PROTEIN"/>
    <property type="match status" value="1"/>
</dbReference>